<dbReference type="InterPro" id="IPR038765">
    <property type="entry name" value="Papain-like_cys_pep_sf"/>
</dbReference>
<sequence length="327" mass="38122">MFTKVKIWLWTQIVEWLNGIPKRNQQQQAINNTDHLLRDVRPADVILFEGRSRVGEVIKIITLSPWTHAALYIGRLIDIKDDAQKNKIREFYDGDETTPLIIESLLGYGTIINPITNYPDDNLRICRPHELNYTDQNKVVCFAIEHLGLLYDVRQLLDLARFMFPYAILPRSWRSSLFQHNAGRPTHIICSGMIARCFQSVNYPILPTIKADNNDQVRFYKRNFRHFVPADFDYSPYFKIIKFPVWGDKWHSQHTRYQSLPWQDSDKKTTTSSQIDKNKTPRFSTWLAEISTIKAPSIKDIIKINKSPNRSEPISDINADSLSARSK</sequence>
<accession>A0A7V2T016</accession>
<dbReference type="Proteomes" id="UP000885750">
    <property type="component" value="Unassembled WGS sequence"/>
</dbReference>
<protein>
    <recommendedName>
        <fullName evidence="3">Permuted papain-like amidase YaeF/Yiix C92 family enzyme</fullName>
    </recommendedName>
</protein>
<dbReference type="AlphaFoldDB" id="A0A7V2T016"/>
<dbReference type="Gene3D" id="3.90.1720.10">
    <property type="entry name" value="endopeptidase domain like (from Nostoc punctiforme)"/>
    <property type="match status" value="1"/>
</dbReference>
<evidence type="ECO:0008006" key="3">
    <source>
        <dbReference type="Google" id="ProtNLM"/>
    </source>
</evidence>
<name>A0A7V2T016_LEUMU</name>
<comment type="caution">
    <text evidence="2">The sequence shown here is derived from an EMBL/GenBank/DDBJ whole genome shotgun (WGS) entry which is preliminary data.</text>
</comment>
<evidence type="ECO:0000256" key="1">
    <source>
        <dbReference type="SAM" id="MobiDB-lite"/>
    </source>
</evidence>
<evidence type="ECO:0000313" key="2">
    <source>
        <dbReference type="EMBL" id="HFC92230.1"/>
    </source>
</evidence>
<reference evidence="2" key="1">
    <citation type="journal article" date="2020" name="mSystems">
        <title>Genome- and Community-Level Interaction Insights into Carbon Utilization and Element Cycling Functions of Hydrothermarchaeota in Hydrothermal Sediment.</title>
        <authorList>
            <person name="Zhou Z."/>
            <person name="Liu Y."/>
            <person name="Xu W."/>
            <person name="Pan J."/>
            <person name="Luo Z.H."/>
            <person name="Li M."/>
        </authorList>
    </citation>
    <scope>NUCLEOTIDE SEQUENCE [LARGE SCALE GENOMIC DNA]</scope>
    <source>
        <strain evidence="2">HyVt-493</strain>
    </source>
</reference>
<feature type="compositionally biased region" description="Polar residues" evidence="1">
    <location>
        <begin position="306"/>
        <end position="327"/>
    </location>
</feature>
<dbReference type="SUPFAM" id="SSF54001">
    <property type="entry name" value="Cysteine proteinases"/>
    <property type="match status" value="1"/>
</dbReference>
<gene>
    <name evidence="2" type="ORF">ENJ51_05390</name>
</gene>
<organism evidence="2">
    <name type="scientific">Leucothrix mucor</name>
    <dbReference type="NCBI Taxonomy" id="45248"/>
    <lineage>
        <taxon>Bacteria</taxon>
        <taxon>Pseudomonadati</taxon>
        <taxon>Pseudomonadota</taxon>
        <taxon>Gammaproteobacteria</taxon>
        <taxon>Thiotrichales</taxon>
        <taxon>Thiotrichaceae</taxon>
        <taxon>Leucothrix</taxon>
    </lineage>
</organism>
<feature type="region of interest" description="Disordered" evidence="1">
    <location>
        <begin position="304"/>
        <end position="327"/>
    </location>
</feature>
<proteinExistence type="predicted"/>
<dbReference type="EMBL" id="DRMS01000204">
    <property type="protein sequence ID" value="HFC92230.1"/>
    <property type="molecule type" value="Genomic_DNA"/>
</dbReference>